<evidence type="ECO:0008006" key="5">
    <source>
        <dbReference type="Google" id="ProtNLM"/>
    </source>
</evidence>
<evidence type="ECO:0000256" key="1">
    <source>
        <dbReference type="SAM" id="MobiDB-lite"/>
    </source>
</evidence>
<dbReference type="EMBL" id="RJVO01000004">
    <property type="protein sequence ID" value="ROH89658.1"/>
    <property type="molecule type" value="Genomic_DNA"/>
</dbReference>
<accession>A0A3N0VBM1</accession>
<feature type="signal peptide" evidence="2">
    <location>
        <begin position="1"/>
        <end position="22"/>
    </location>
</feature>
<dbReference type="Pfam" id="PF13365">
    <property type="entry name" value="Trypsin_2"/>
    <property type="match status" value="1"/>
</dbReference>
<dbReference type="InterPro" id="IPR009003">
    <property type="entry name" value="Peptidase_S1_PA"/>
</dbReference>
<dbReference type="RefSeq" id="WP_123211955.1">
    <property type="nucleotide sequence ID" value="NZ_RJVO01000004.1"/>
</dbReference>
<dbReference type="SUPFAM" id="SSF50494">
    <property type="entry name" value="Trypsin-like serine proteases"/>
    <property type="match status" value="1"/>
</dbReference>
<comment type="caution">
    <text evidence="3">The sequence shown here is derived from an EMBL/GenBank/DDBJ whole genome shotgun (WGS) entry which is preliminary data.</text>
</comment>
<feature type="chain" id="PRO_5018083875" description="Serine protease" evidence="2">
    <location>
        <begin position="23"/>
        <end position="484"/>
    </location>
</feature>
<keyword evidence="4" id="KW-1185">Reference proteome</keyword>
<feature type="compositionally biased region" description="Gly residues" evidence="1">
    <location>
        <begin position="442"/>
        <end position="456"/>
    </location>
</feature>
<proteinExistence type="predicted"/>
<dbReference type="InterPro" id="IPR043504">
    <property type="entry name" value="Peptidase_S1_PA_chymotrypsin"/>
</dbReference>
<dbReference type="Proteomes" id="UP000282106">
    <property type="component" value="Unassembled WGS sequence"/>
</dbReference>
<reference evidence="3 4" key="1">
    <citation type="submission" date="2018-10" db="EMBL/GenBank/DDBJ databases">
        <authorList>
            <person name="Chen W.-M."/>
        </authorList>
    </citation>
    <scope>NUCLEOTIDE SEQUENCE [LARGE SCALE GENOMIC DNA]</scope>
    <source>
        <strain evidence="3 4">THS-13</strain>
    </source>
</reference>
<dbReference type="PANTHER" id="PTHR36234:SF5">
    <property type="entry name" value="LYSYL ENDOPEPTIDASE"/>
    <property type="match status" value="1"/>
</dbReference>
<organism evidence="3 4">
    <name type="scientific">Stagnimonas aquatica</name>
    <dbReference type="NCBI Taxonomy" id="2689987"/>
    <lineage>
        <taxon>Bacteria</taxon>
        <taxon>Pseudomonadati</taxon>
        <taxon>Pseudomonadota</taxon>
        <taxon>Gammaproteobacteria</taxon>
        <taxon>Nevskiales</taxon>
        <taxon>Nevskiaceae</taxon>
        <taxon>Stagnimonas</taxon>
    </lineage>
</organism>
<gene>
    <name evidence="3" type="ORF">ED208_11075</name>
</gene>
<evidence type="ECO:0000313" key="3">
    <source>
        <dbReference type="EMBL" id="ROH89658.1"/>
    </source>
</evidence>
<sequence length="484" mass="51216">MRHRCTLLLAILLLGLTPLARAAIPLLEMPAVDIATTLAADARKAGPQPYRFALPVPLAAAISPDSAGDWQTLADGSSVWRLRIRSAGATSLNFGFTRYQLPAGAKLYVQTADGRERRGPYTDSHNRLGQLWTPVLRAEEALIELHLPAGSRPQLSLLLGVVNHGFRGFGAKDTVNAKSGSCNIDVVCSDGDGWGNEIRSVARYTIAGALLCTGQLVNNTAQDFTPYFLTANHCVSTAVEAPTTVFYWNYQTSRCGGAPDGSLEQTQSGALYMAGSAGMTTAGPDFTLLRLLSTPDPAYQVYYSGWDRRDLAPVGVVGIHHPNGDEKRISKDFDQTYIAAYGELPDSALSRLQPTHLMIQSWDRGVTEGGSSGSGIWNFQHRLVGQLSGGSSSCDAPKEPDWYGRMYQNFSYLNTPLTSLSYWLDPTGSGAETLDGADPNGKSGGGTGGGGSSGASDGGGGALGLASLAGLLLAGLRRRLDPAC</sequence>
<dbReference type="InParanoid" id="A0A3N0VBM1"/>
<dbReference type="PANTHER" id="PTHR36234">
    <property type="entry name" value="LYSYL ENDOPEPTIDASE"/>
    <property type="match status" value="1"/>
</dbReference>
<name>A0A3N0VBM1_9GAMM</name>
<dbReference type="AlphaFoldDB" id="A0A3N0VBM1"/>
<feature type="region of interest" description="Disordered" evidence="1">
    <location>
        <begin position="431"/>
        <end position="456"/>
    </location>
</feature>
<keyword evidence="2" id="KW-0732">Signal</keyword>
<dbReference type="Gene3D" id="2.40.10.10">
    <property type="entry name" value="Trypsin-like serine proteases"/>
    <property type="match status" value="2"/>
</dbReference>
<evidence type="ECO:0000313" key="4">
    <source>
        <dbReference type="Proteomes" id="UP000282106"/>
    </source>
</evidence>
<protein>
    <recommendedName>
        <fullName evidence="5">Serine protease</fullName>
    </recommendedName>
</protein>
<evidence type="ECO:0000256" key="2">
    <source>
        <dbReference type="SAM" id="SignalP"/>
    </source>
</evidence>